<accession>A0ABM6WRD7</accession>
<evidence type="ECO:0000313" key="1">
    <source>
        <dbReference type="EMBL" id="AWX93094.1"/>
    </source>
</evidence>
<proteinExistence type="predicted"/>
<evidence type="ECO:0000313" key="2">
    <source>
        <dbReference type="Proteomes" id="UP000249922"/>
    </source>
</evidence>
<sequence>MMLDLTPAVSKCAKVPLGPQELSFVVLPGCRDFFGGLLVVGGEIELDAAAVEEELDVNRASIPAGSTLRDDRQTDTKKWI</sequence>
<keyword evidence="2" id="KW-1185">Reference proteome</keyword>
<reference evidence="1 2" key="1">
    <citation type="submission" date="2018-06" db="EMBL/GenBank/DDBJ databases">
        <title>Complete genome sequence of Paracoccus mutanolyticus strain RSP-02 isolated from cellulosic waste.</title>
        <authorList>
            <person name="Amrutha R.N."/>
            <person name="Shrivastav A."/>
            <person name="Buddana S.K."/>
            <person name="Deshpande U."/>
            <person name="Prakasham R.S."/>
        </authorList>
    </citation>
    <scope>NUCLEOTIDE SEQUENCE [LARGE SCALE GENOMIC DNA]</scope>
    <source>
        <strain evidence="1 2">RSP-02</strain>
    </source>
</reference>
<gene>
    <name evidence="1" type="ORF">DPM13_07855</name>
</gene>
<dbReference type="Proteomes" id="UP000249922">
    <property type="component" value="Chromosome"/>
</dbReference>
<dbReference type="EMBL" id="CP030239">
    <property type="protein sequence ID" value="AWX93094.1"/>
    <property type="molecule type" value="Genomic_DNA"/>
</dbReference>
<name>A0ABM6WRD7_9RHOB</name>
<protein>
    <submittedName>
        <fullName evidence="1">Uncharacterized protein</fullName>
    </submittedName>
</protein>
<organism evidence="1 2">
    <name type="scientific">Paracoccus mutanolyticus</name>
    <dbReference type="NCBI Taxonomy" id="1499308"/>
    <lineage>
        <taxon>Bacteria</taxon>
        <taxon>Pseudomonadati</taxon>
        <taxon>Pseudomonadota</taxon>
        <taxon>Alphaproteobacteria</taxon>
        <taxon>Rhodobacterales</taxon>
        <taxon>Paracoccaceae</taxon>
        <taxon>Paracoccus</taxon>
    </lineage>
</organism>